<evidence type="ECO:0000313" key="3">
    <source>
        <dbReference type="Proteomes" id="UP001589890"/>
    </source>
</evidence>
<name>A0ABV6QRU2_9ACTN</name>
<proteinExistence type="predicted"/>
<feature type="signal peptide" evidence="1">
    <location>
        <begin position="1"/>
        <end position="29"/>
    </location>
</feature>
<dbReference type="Proteomes" id="UP001589890">
    <property type="component" value="Unassembled WGS sequence"/>
</dbReference>
<sequence>MRLQLKRAIGIAALVGLAGSGAVATAANAAEPNPSVVATQAASVAPLKVTAFQRHLWGQLDYYSVSTDAPKGWRKTQLDVGMARFTSPNKLWNLRVDGDLEGRDPRTFNAAINAKIKALRGTKNFRVLSIVDGSTKSLQYGGYYPTKTMTYTYTDASGAKRLVIHRVFNPIGHHRVTEGEISAGGRVTDHVGLHKVVDRATGAYTIAG</sequence>
<dbReference type="EMBL" id="JBHLTC010000032">
    <property type="protein sequence ID" value="MFC0627353.1"/>
    <property type="molecule type" value="Genomic_DNA"/>
</dbReference>
<evidence type="ECO:0000313" key="2">
    <source>
        <dbReference type="EMBL" id="MFC0627353.1"/>
    </source>
</evidence>
<reference evidence="2 3" key="1">
    <citation type="submission" date="2024-09" db="EMBL/GenBank/DDBJ databases">
        <authorList>
            <person name="Sun Q."/>
            <person name="Mori K."/>
        </authorList>
    </citation>
    <scope>NUCLEOTIDE SEQUENCE [LARGE SCALE GENOMIC DNA]</scope>
    <source>
        <strain evidence="2 3">CGMCC 1.15906</strain>
    </source>
</reference>
<protein>
    <submittedName>
        <fullName evidence="2">Uncharacterized protein</fullName>
    </submittedName>
</protein>
<keyword evidence="3" id="KW-1185">Reference proteome</keyword>
<comment type="caution">
    <text evidence="2">The sequence shown here is derived from an EMBL/GenBank/DDBJ whole genome shotgun (WGS) entry which is preliminary data.</text>
</comment>
<feature type="chain" id="PRO_5047066636" evidence="1">
    <location>
        <begin position="30"/>
        <end position="208"/>
    </location>
</feature>
<accession>A0ABV6QRU2</accession>
<gene>
    <name evidence="2" type="ORF">ACFFGN_24980</name>
</gene>
<evidence type="ECO:0000256" key="1">
    <source>
        <dbReference type="SAM" id="SignalP"/>
    </source>
</evidence>
<keyword evidence="1" id="KW-0732">Signal</keyword>
<dbReference type="RefSeq" id="WP_380051934.1">
    <property type="nucleotide sequence ID" value="NZ_JBHLTC010000032.1"/>
</dbReference>
<organism evidence="2 3">
    <name type="scientific">Kribbella deserti</name>
    <dbReference type="NCBI Taxonomy" id="1926257"/>
    <lineage>
        <taxon>Bacteria</taxon>
        <taxon>Bacillati</taxon>
        <taxon>Actinomycetota</taxon>
        <taxon>Actinomycetes</taxon>
        <taxon>Propionibacteriales</taxon>
        <taxon>Kribbellaceae</taxon>
        <taxon>Kribbella</taxon>
    </lineage>
</organism>